<dbReference type="InterPro" id="IPR010982">
    <property type="entry name" value="Lambda_DNA-bd_dom_sf"/>
</dbReference>
<evidence type="ECO:0000313" key="2">
    <source>
        <dbReference type="EMBL" id="HJC48944.1"/>
    </source>
</evidence>
<dbReference type="Proteomes" id="UP000823883">
    <property type="component" value="Unassembled WGS sequence"/>
</dbReference>
<reference evidence="2" key="2">
    <citation type="submission" date="2021-04" db="EMBL/GenBank/DDBJ databases">
        <authorList>
            <person name="Gilroy R."/>
        </authorList>
    </citation>
    <scope>NUCLEOTIDE SEQUENCE</scope>
    <source>
        <strain evidence="2">CHK183-5548</strain>
    </source>
</reference>
<dbReference type="SUPFAM" id="SSF47413">
    <property type="entry name" value="lambda repressor-like DNA-binding domains"/>
    <property type="match status" value="1"/>
</dbReference>
<dbReference type="Pfam" id="PF13443">
    <property type="entry name" value="HTH_26"/>
    <property type="match status" value="1"/>
</dbReference>
<gene>
    <name evidence="2" type="ORF">IAA04_12920</name>
</gene>
<dbReference type="GO" id="GO:0003677">
    <property type="term" value="F:DNA binding"/>
    <property type="evidence" value="ECO:0007669"/>
    <property type="project" value="InterPro"/>
</dbReference>
<proteinExistence type="predicted"/>
<protein>
    <submittedName>
        <fullName evidence="2">Helix-turn-helix transcriptional regulator</fullName>
    </submittedName>
</protein>
<name>A0A9D2T7X3_9FIRM</name>
<sequence length="70" mass="8374">MITYTRLWETMKKKGITKYALIHTYGVSSGQIQRIRENRYVSTHTIERFCEILNCQVQDIMEYSEDEILP</sequence>
<dbReference type="InterPro" id="IPR001387">
    <property type="entry name" value="Cro/C1-type_HTH"/>
</dbReference>
<dbReference type="Gene3D" id="1.10.260.40">
    <property type="entry name" value="lambda repressor-like DNA-binding domains"/>
    <property type="match status" value="1"/>
</dbReference>
<reference evidence="2" key="1">
    <citation type="journal article" date="2021" name="PeerJ">
        <title>Extensive microbial diversity within the chicken gut microbiome revealed by metagenomics and culture.</title>
        <authorList>
            <person name="Gilroy R."/>
            <person name="Ravi A."/>
            <person name="Getino M."/>
            <person name="Pursley I."/>
            <person name="Horton D.L."/>
            <person name="Alikhan N.F."/>
            <person name="Baker D."/>
            <person name="Gharbi K."/>
            <person name="Hall N."/>
            <person name="Watson M."/>
            <person name="Adriaenssens E.M."/>
            <person name="Foster-Nyarko E."/>
            <person name="Jarju S."/>
            <person name="Secka A."/>
            <person name="Antonio M."/>
            <person name="Oren A."/>
            <person name="Chaudhuri R.R."/>
            <person name="La Ragione R."/>
            <person name="Hildebrand F."/>
            <person name="Pallen M.J."/>
        </authorList>
    </citation>
    <scope>NUCLEOTIDE SEQUENCE</scope>
    <source>
        <strain evidence="2">CHK183-5548</strain>
    </source>
</reference>
<organism evidence="2 3">
    <name type="scientific">Candidatus Lachnoclostridium pullistercoris</name>
    <dbReference type="NCBI Taxonomy" id="2838632"/>
    <lineage>
        <taxon>Bacteria</taxon>
        <taxon>Bacillati</taxon>
        <taxon>Bacillota</taxon>
        <taxon>Clostridia</taxon>
        <taxon>Lachnospirales</taxon>
        <taxon>Lachnospiraceae</taxon>
    </lineage>
</organism>
<feature type="domain" description="HTH cro/C1-type" evidence="1">
    <location>
        <begin position="6"/>
        <end position="66"/>
    </location>
</feature>
<comment type="caution">
    <text evidence="2">The sequence shown here is derived from an EMBL/GenBank/DDBJ whole genome shotgun (WGS) entry which is preliminary data.</text>
</comment>
<dbReference type="AlphaFoldDB" id="A0A9D2T7X3"/>
<dbReference type="EMBL" id="DWWL01000085">
    <property type="protein sequence ID" value="HJC48944.1"/>
    <property type="molecule type" value="Genomic_DNA"/>
</dbReference>
<evidence type="ECO:0000259" key="1">
    <source>
        <dbReference type="Pfam" id="PF13443"/>
    </source>
</evidence>
<evidence type="ECO:0000313" key="3">
    <source>
        <dbReference type="Proteomes" id="UP000823883"/>
    </source>
</evidence>
<accession>A0A9D2T7X3</accession>